<dbReference type="InterPro" id="IPR050268">
    <property type="entry name" value="NADH-dep_flavin_reductase"/>
</dbReference>
<proteinExistence type="inferred from homology"/>
<protein>
    <submittedName>
        <fullName evidence="4">NADH-FMN oxidoreductase RutF, flavin reductase (DIM6/NTAB) family</fullName>
    </submittedName>
</protein>
<dbReference type="RefSeq" id="WP_066217420.1">
    <property type="nucleotide sequence ID" value="NZ_CP049819.1"/>
</dbReference>
<dbReference type="GO" id="GO:0010181">
    <property type="term" value="F:FMN binding"/>
    <property type="evidence" value="ECO:0007669"/>
    <property type="project" value="InterPro"/>
</dbReference>
<dbReference type="PANTHER" id="PTHR30466">
    <property type="entry name" value="FLAVIN REDUCTASE"/>
    <property type="match status" value="1"/>
</dbReference>
<organism evidence="4 5">
    <name type="scientific">Arthrobacter woluwensis</name>
    <dbReference type="NCBI Taxonomy" id="156980"/>
    <lineage>
        <taxon>Bacteria</taxon>
        <taxon>Bacillati</taxon>
        <taxon>Actinomycetota</taxon>
        <taxon>Actinomycetes</taxon>
        <taxon>Micrococcales</taxon>
        <taxon>Micrococcaceae</taxon>
        <taxon>Arthrobacter</taxon>
    </lineage>
</organism>
<dbReference type="Proteomes" id="UP000182652">
    <property type="component" value="Unassembled WGS sequence"/>
</dbReference>
<dbReference type="STRING" id="156980.SAMN04489745_3085"/>
<keyword evidence="2" id="KW-0560">Oxidoreductase</keyword>
<gene>
    <name evidence="4" type="ORF">SAMN04489745_3085</name>
</gene>
<dbReference type="Pfam" id="PF01613">
    <property type="entry name" value="Flavin_Reduct"/>
    <property type="match status" value="1"/>
</dbReference>
<accession>A0A1H4T7E1</accession>
<comment type="similarity">
    <text evidence="1">Belongs to the non-flavoprotein flavin reductase family.</text>
</comment>
<keyword evidence="5" id="KW-1185">Reference proteome</keyword>
<evidence type="ECO:0000313" key="4">
    <source>
        <dbReference type="EMBL" id="SEC52385.1"/>
    </source>
</evidence>
<dbReference type="SUPFAM" id="SSF50475">
    <property type="entry name" value="FMN-binding split barrel"/>
    <property type="match status" value="1"/>
</dbReference>
<dbReference type="PANTHER" id="PTHR30466:SF11">
    <property type="entry name" value="FLAVIN-DEPENDENT MONOOXYGENASE, REDUCTASE SUBUNIT HSAB"/>
    <property type="match status" value="1"/>
</dbReference>
<dbReference type="InterPro" id="IPR012349">
    <property type="entry name" value="Split_barrel_FMN-bd"/>
</dbReference>
<evidence type="ECO:0000256" key="2">
    <source>
        <dbReference type="ARBA" id="ARBA00023002"/>
    </source>
</evidence>
<sequence length="168" mass="17561">MPLVSDPDSTQLRHAFAKVPSGVAALAALVDGAPQGLVVSTFTVGVSLDPPLVMFAVQNSSRTWPVLRGSARLGVSVLSAHQEHAARQIASKDGDRFAGLPVSVSSEGALLLPGAALWLDCSVEQEVPAGDHAVVLLRVHGHEVREGHVDPLVFHSSTFTGLRQPALV</sequence>
<evidence type="ECO:0000313" key="5">
    <source>
        <dbReference type="Proteomes" id="UP000182652"/>
    </source>
</evidence>
<dbReference type="EMBL" id="FNSN01000003">
    <property type="protein sequence ID" value="SEC52385.1"/>
    <property type="molecule type" value="Genomic_DNA"/>
</dbReference>
<evidence type="ECO:0000256" key="1">
    <source>
        <dbReference type="ARBA" id="ARBA00008898"/>
    </source>
</evidence>
<reference evidence="4 5" key="1">
    <citation type="submission" date="2016-10" db="EMBL/GenBank/DDBJ databases">
        <authorList>
            <person name="de Groot N.N."/>
        </authorList>
    </citation>
    <scope>NUCLEOTIDE SEQUENCE [LARGE SCALE GENOMIC DNA]</scope>
    <source>
        <strain evidence="4 5">DSM 10495</strain>
    </source>
</reference>
<dbReference type="Gene3D" id="2.30.110.10">
    <property type="entry name" value="Electron Transport, Fmn-binding Protein, Chain A"/>
    <property type="match status" value="1"/>
</dbReference>
<dbReference type="SMART" id="SM00903">
    <property type="entry name" value="Flavin_Reduct"/>
    <property type="match status" value="1"/>
</dbReference>
<evidence type="ECO:0000259" key="3">
    <source>
        <dbReference type="SMART" id="SM00903"/>
    </source>
</evidence>
<name>A0A1H4T7E1_9MICC</name>
<dbReference type="InterPro" id="IPR002563">
    <property type="entry name" value="Flavin_Rdtase-like_dom"/>
</dbReference>
<dbReference type="AlphaFoldDB" id="A0A1H4T7E1"/>
<dbReference type="OrthoDB" id="9792858at2"/>
<dbReference type="GO" id="GO:0042602">
    <property type="term" value="F:riboflavin reductase (NADPH) activity"/>
    <property type="evidence" value="ECO:0007669"/>
    <property type="project" value="TreeGrafter"/>
</dbReference>
<feature type="domain" description="Flavin reductase like" evidence="3">
    <location>
        <begin position="16"/>
        <end position="161"/>
    </location>
</feature>